<evidence type="ECO:0000313" key="2">
    <source>
        <dbReference type="EMBL" id="MBC5658933.1"/>
    </source>
</evidence>
<name>A0A923LAX4_9FIRM</name>
<dbReference type="Proteomes" id="UP000649345">
    <property type="component" value="Unassembled WGS sequence"/>
</dbReference>
<dbReference type="RefSeq" id="WP_186873140.1">
    <property type="nucleotide sequence ID" value="NZ_JACOOR010000002.1"/>
</dbReference>
<sequence length="86" mass="10064">MNNKMEDFLTATKLNDKLNELLHKKEVEEKNKNTVLWILAVIGAVAAVAGIAYAVYRFFTPDYLDEFEDDFDDDEFDDDFFDDEEE</sequence>
<comment type="caution">
    <text evidence="2">The sequence shown here is derived from an EMBL/GenBank/DDBJ whole genome shotgun (WGS) entry which is preliminary data.</text>
</comment>
<evidence type="ECO:0000313" key="3">
    <source>
        <dbReference type="Proteomes" id="UP000649345"/>
    </source>
</evidence>
<protein>
    <submittedName>
        <fullName evidence="2">DUF4366 domain-containing protein</fullName>
    </submittedName>
</protein>
<organism evidence="2 3">
    <name type="scientific">Anaerosacchariphilus hominis</name>
    <dbReference type="NCBI Taxonomy" id="2763017"/>
    <lineage>
        <taxon>Bacteria</taxon>
        <taxon>Bacillati</taxon>
        <taxon>Bacillota</taxon>
        <taxon>Clostridia</taxon>
        <taxon>Lachnospirales</taxon>
        <taxon>Lachnospiraceae</taxon>
        <taxon>Anaerosacchariphilus</taxon>
    </lineage>
</organism>
<keyword evidence="1" id="KW-0472">Membrane</keyword>
<feature type="transmembrane region" description="Helical" evidence="1">
    <location>
        <begin position="34"/>
        <end position="56"/>
    </location>
</feature>
<proteinExistence type="predicted"/>
<evidence type="ECO:0000256" key="1">
    <source>
        <dbReference type="SAM" id="Phobius"/>
    </source>
</evidence>
<dbReference type="EMBL" id="JACOOR010000002">
    <property type="protein sequence ID" value="MBC5658933.1"/>
    <property type="molecule type" value="Genomic_DNA"/>
</dbReference>
<gene>
    <name evidence="2" type="ORF">H8S44_04005</name>
</gene>
<dbReference type="AlphaFoldDB" id="A0A923LAX4"/>
<keyword evidence="1" id="KW-1133">Transmembrane helix</keyword>
<keyword evidence="1" id="KW-0812">Transmembrane</keyword>
<keyword evidence="3" id="KW-1185">Reference proteome</keyword>
<reference evidence="2" key="1">
    <citation type="submission" date="2020-08" db="EMBL/GenBank/DDBJ databases">
        <title>Genome public.</title>
        <authorList>
            <person name="Liu C."/>
            <person name="Sun Q."/>
        </authorList>
    </citation>
    <scope>NUCLEOTIDE SEQUENCE</scope>
    <source>
        <strain evidence="2">NSJ-68</strain>
    </source>
</reference>
<accession>A0A923LAX4</accession>